<dbReference type="EMBL" id="JAUCMV010000004">
    <property type="protein sequence ID" value="KAK0403143.1"/>
    <property type="molecule type" value="Genomic_DNA"/>
</dbReference>
<keyword evidence="1" id="KW-1133">Transmembrane helix</keyword>
<proteinExistence type="predicted"/>
<evidence type="ECO:0000313" key="2">
    <source>
        <dbReference type="EMBL" id="KAK0403143.1"/>
    </source>
</evidence>
<dbReference type="AlphaFoldDB" id="A0AA39LMY3"/>
<keyword evidence="1" id="KW-0812">Transmembrane</keyword>
<sequence>MALPSPSEELSPPPHYDSLYTVPQRPSLFRRLLQDRNVQRKLAYGFFVLCLSLLFLGTIGAMVVVIVRSRRVDDAVDDIHSHLKNPSLHQR</sequence>
<keyword evidence="1" id="KW-0472">Membrane</keyword>
<gene>
    <name evidence="2" type="ORF">QR680_016744</name>
</gene>
<evidence type="ECO:0000313" key="3">
    <source>
        <dbReference type="Proteomes" id="UP001175271"/>
    </source>
</evidence>
<dbReference type="Proteomes" id="UP001175271">
    <property type="component" value="Unassembled WGS sequence"/>
</dbReference>
<name>A0AA39LMY3_9BILA</name>
<comment type="caution">
    <text evidence="2">The sequence shown here is derived from an EMBL/GenBank/DDBJ whole genome shotgun (WGS) entry which is preliminary data.</text>
</comment>
<reference evidence="2" key="1">
    <citation type="submission" date="2023-06" db="EMBL/GenBank/DDBJ databases">
        <title>Genomic analysis of the entomopathogenic nematode Steinernema hermaphroditum.</title>
        <authorList>
            <person name="Schwarz E.M."/>
            <person name="Heppert J.K."/>
            <person name="Baniya A."/>
            <person name="Schwartz H.T."/>
            <person name="Tan C.-H."/>
            <person name="Antoshechkin I."/>
            <person name="Sternberg P.W."/>
            <person name="Goodrich-Blair H."/>
            <person name="Dillman A.R."/>
        </authorList>
    </citation>
    <scope>NUCLEOTIDE SEQUENCE</scope>
    <source>
        <strain evidence="2">PS9179</strain>
        <tissue evidence="2">Whole animal</tissue>
    </source>
</reference>
<accession>A0AA39LMY3</accession>
<keyword evidence="3" id="KW-1185">Reference proteome</keyword>
<feature type="transmembrane region" description="Helical" evidence="1">
    <location>
        <begin position="42"/>
        <end position="67"/>
    </location>
</feature>
<evidence type="ECO:0000256" key="1">
    <source>
        <dbReference type="SAM" id="Phobius"/>
    </source>
</evidence>
<protein>
    <submittedName>
        <fullName evidence="2">Uncharacterized protein</fullName>
    </submittedName>
</protein>
<organism evidence="2 3">
    <name type="scientific">Steinernema hermaphroditum</name>
    <dbReference type="NCBI Taxonomy" id="289476"/>
    <lineage>
        <taxon>Eukaryota</taxon>
        <taxon>Metazoa</taxon>
        <taxon>Ecdysozoa</taxon>
        <taxon>Nematoda</taxon>
        <taxon>Chromadorea</taxon>
        <taxon>Rhabditida</taxon>
        <taxon>Tylenchina</taxon>
        <taxon>Panagrolaimomorpha</taxon>
        <taxon>Strongyloidoidea</taxon>
        <taxon>Steinernematidae</taxon>
        <taxon>Steinernema</taxon>
    </lineage>
</organism>